<evidence type="ECO:0000313" key="1">
    <source>
        <dbReference type="EMBL" id="CAL1689215.1"/>
    </source>
</evidence>
<keyword evidence="2" id="KW-1185">Reference proteome</keyword>
<name>A0AAV2PC95_9HYME</name>
<dbReference type="EMBL" id="OZ034832">
    <property type="protein sequence ID" value="CAL1689215.1"/>
    <property type="molecule type" value="Genomic_DNA"/>
</dbReference>
<dbReference type="Proteomes" id="UP001497644">
    <property type="component" value="Chromosome 9"/>
</dbReference>
<protein>
    <submittedName>
        <fullName evidence="1">Uncharacterized protein</fullName>
    </submittedName>
</protein>
<gene>
    <name evidence="1" type="ORF">LPLAT_LOCUS14185</name>
</gene>
<evidence type="ECO:0000313" key="2">
    <source>
        <dbReference type="Proteomes" id="UP001497644"/>
    </source>
</evidence>
<proteinExistence type="predicted"/>
<reference evidence="1" key="1">
    <citation type="submission" date="2024-04" db="EMBL/GenBank/DDBJ databases">
        <authorList>
            <consortium name="Molecular Ecology Group"/>
        </authorList>
    </citation>
    <scope>NUCLEOTIDE SEQUENCE</scope>
</reference>
<organism evidence="1 2">
    <name type="scientific">Lasius platythorax</name>
    <dbReference type="NCBI Taxonomy" id="488582"/>
    <lineage>
        <taxon>Eukaryota</taxon>
        <taxon>Metazoa</taxon>
        <taxon>Ecdysozoa</taxon>
        <taxon>Arthropoda</taxon>
        <taxon>Hexapoda</taxon>
        <taxon>Insecta</taxon>
        <taxon>Pterygota</taxon>
        <taxon>Neoptera</taxon>
        <taxon>Endopterygota</taxon>
        <taxon>Hymenoptera</taxon>
        <taxon>Apocrita</taxon>
        <taxon>Aculeata</taxon>
        <taxon>Formicoidea</taxon>
        <taxon>Formicidae</taxon>
        <taxon>Formicinae</taxon>
        <taxon>Lasius</taxon>
        <taxon>Lasius</taxon>
    </lineage>
</organism>
<dbReference type="AlphaFoldDB" id="A0AAV2PC95"/>
<sequence>MRSVIRAPSARQHEQDFNVAQCELRERCDRHIGMEPMAIASSWYLAVSISGYHEDREDLGDIFVRIVLDCAQFIPDTNEHIHLYGPKCHEREIKNARSAGLRVLFYAEILLPDNTS</sequence>
<accession>A0AAV2PC95</accession>